<dbReference type="InterPro" id="IPR032427">
    <property type="entry name" value="P22_portal"/>
</dbReference>
<feature type="compositionally biased region" description="Low complexity" evidence="2">
    <location>
        <begin position="741"/>
        <end position="751"/>
    </location>
</feature>
<feature type="compositionally biased region" description="Low complexity" evidence="2">
    <location>
        <begin position="713"/>
        <end position="733"/>
    </location>
</feature>
<accession>I6NV36</accession>
<evidence type="ECO:0000313" key="4">
    <source>
        <dbReference type="Proteomes" id="UP000007817"/>
    </source>
</evidence>
<feature type="region of interest" description="Disordered" evidence="2">
    <location>
        <begin position="1"/>
        <end position="39"/>
    </location>
</feature>
<dbReference type="Proteomes" id="UP000007817">
    <property type="component" value="Segment"/>
</dbReference>
<dbReference type="PROSITE" id="PS00018">
    <property type="entry name" value="EF_HAND_1"/>
    <property type="match status" value="1"/>
</dbReference>
<feature type="coiled-coil region" evidence="1">
    <location>
        <begin position="634"/>
        <end position="661"/>
    </location>
</feature>
<feature type="compositionally biased region" description="Pro residues" evidence="2">
    <location>
        <begin position="752"/>
        <end position="762"/>
    </location>
</feature>
<evidence type="ECO:0000256" key="2">
    <source>
        <dbReference type="SAM" id="MobiDB-lite"/>
    </source>
</evidence>
<dbReference type="EMBL" id="JN662425">
    <property type="protein sequence ID" value="AEZ50861.1"/>
    <property type="molecule type" value="Genomic_DNA"/>
</dbReference>
<keyword evidence="1" id="KW-0175">Coiled coil</keyword>
<evidence type="ECO:0000313" key="3">
    <source>
        <dbReference type="EMBL" id="AEZ50861.1"/>
    </source>
</evidence>
<dbReference type="KEGG" id="vg:13455400"/>
<dbReference type="Pfam" id="PF16510">
    <property type="entry name" value="P22_portal"/>
    <property type="match status" value="1"/>
</dbReference>
<dbReference type="InterPro" id="IPR018247">
    <property type="entry name" value="EF_Hand_1_Ca_BS"/>
</dbReference>
<sequence>MFNLNDSDSTQLVPARTDERDPSPGEQAPAQPADELDSEKAVELHGRLLSYYRQELSRQEPNRAEMATDEDYYDNIQWTQDEIEELKERGQAPTVYNVIAQSVNWIIGSEKRGRSDFKVLPRRKDGGKAAERKTALLKYLSDVNHLPFERSMAFEDAVKAGIGWLESQVQDENDGEPLYAGAESWRNILWDSTYRRLDMDDCRYIFRVKWVDLDVAVAIFPNRRAQLEAAAVDNYETWGADDIDGDDAMDSSEYERSMNNVAAGAVTYARKRVRMIEAWFRMPVRVQRLRGPRSDFRGEIYDPNDERHQAEIASGRAVLAVSPMMRMHCAIMTTRDLIWAGPSPYRHNRYPFTPIWGFRRARDGMPYGVIRFMRGMQDDVNKRLSKALYILSTNKVIMDEGAVDDIEEFRREAARPDAVIQKKQGKQLELNVDRDLAPAHLELASRSMQMIQQVGGVTDELLGRSTNAVSGVAIQARQEQGSVATNKLFDNLRLAFQQHGEKELSLIEQYMTEEKQFRITNSRGNPEYVTINSGLPEDDITRTKADFIIDEAEWRATMRQAAVAELLELIGKMPPQIAIAMLDLLVENMDIPNRDELVKRIRAINGQKDPDQDEPTPEEIQREQAQQQEQQYQDAMALAALREAEAKAARAEAEAIKTRASAQHIQKQTVREGVGAIKDATDAATAIAFMPELASLSDGILRESGWDDPNTPQPAAAASGTPPASAQPAQPANPAQPPAPGQAASEAQPALPANPPQPPGPVLPDGAAPQQPLQQ</sequence>
<evidence type="ECO:0000256" key="1">
    <source>
        <dbReference type="SAM" id="Coils"/>
    </source>
</evidence>
<organism evidence="3 4">
    <name type="scientific">Burkholderia phage DC1</name>
    <dbReference type="NCBI Taxonomy" id="2881398"/>
    <lineage>
        <taxon>Viruses</taxon>
        <taxon>Duplodnaviria</taxon>
        <taxon>Heunggongvirae</taxon>
        <taxon>Uroviricota</taxon>
        <taxon>Caudoviricetes</taxon>
        <taxon>Lessievirus</taxon>
        <taxon>Lessievirus DC1</taxon>
    </lineage>
</organism>
<proteinExistence type="predicted"/>
<protein>
    <submittedName>
        <fullName evidence="3">Portal protein</fullName>
    </submittedName>
</protein>
<gene>
    <name evidence="3" type="ORF">DC1_00043</name>
</gene>
<dbReference type="OrthoDB" id="1089at10239"/>
<dbReference type="RefSeq" id="YP_006589973.1">
    <property type="nucleotide sequence ID" value="NC_018452.1"/>
</dbReference>
<dbReference type="GeneID" id="13455400"/>
<feature type="region of interest" description="Disordered" evidence="2">
    <location>
        <begin position="605"/>
        <end position="630"/>
    </location>
</feature>
<feature type="compositionally biased region" description="Polar residues" evidence="2">
    <location>
        <begin position="1"/>
        <end position="12"/>
    </location>
</feature>
<feature type="region of interest" description="Disordered" evidence="2">
    <location>
        <begin position="701"/>
        <end position="775"/>
    </location>
</feature>
<reference evidence="3 4" key="1">
    <citation type="journal article" date="2012" name="Appl. Environ. Microbiol.">
        <title>Characterization of DC1, a broad-host-range Bcep22-like podovirus.</title>
        <authorList>
            <person name="Lynch K.H."/>
            <person name="Stothard P."/>
            <person name="Dennis J.J."/>
        </authorList>
    </citation>
    <scope>NUCLEOTIDE SEQUENCE [LARGE SCALE GENOMIC DNA]</scope>
</reference>
<name>I6NV36_9CAUD</name>
<keyword evidence="4" id="KW-1185">Reference proteome</keyword>